<reference evidence="12 13" key="1">
    <citation type="submission" date="2024-09" db="EMBL/GenBank/DDBJ databases">
        <authorList>
            <person name="Sun Q."/>
            <person name="Mori K."/>
        </authorList>
    </citation>
    <scope>NUCLEOTIDE SEQUENCE [LARGE SCALE GENOMIC DNA]</scope>
    <source>
        <strain evidence="12 13">CCM 7415</strain>
    </source>
</reference>
<evidence type="ECO:0000313" key="12">
    <source>
        <dbReference type="EMBL" id="MFC0269495.1"/>
    </source>
</evidence>
<sequence>MPPVSDNLAAFRLALSCARHRRLIRISGARDDVRERASALLAGLEYDDVLWVGGPQQITLEQRVERLAMKKARNRLGGEQGAVVFDAFEGFDPDAFGALSGTVRAGGVLLLLVPDDWGDAADGDYARLADHPWHWAQLASRYLARLARRLDTPGVTHWRQGEALPSLPVSSPAESVRPQSGDDGCLSVDQARAVREIAGLKRRRPLVLTADRGRGKSAALGIGAAQRLIAGDDEIMLTAPSMQSVAPLFERLAALLPEGERQGGQFVWRGRAVRFIAPDRLDADAERPGGAGRVLLVDEAAALPAALLERALRHFPRVAFATTVHGYEGSGRGFALRFRERLARITPQWRALELHTPVRWAPHDPLEQATDDLLMLSAEPPPLSEPPERVYQHCLDRSALAVDESRLAALFGLLVQAHYRTAPADLRALLDGPGITLETLESAPRPGAGALLAVALTVEEGGFDAELAERVAAGERRPRGHLVAQSLALHAGVAAAATHRQRRIMRLAVHPQARRQGLGSRLVAQLAETTAAEGYDLLTASFGAEAGLIAFWRRCGLVSLRPGVRHETSTGEYPLMMGRALSPAGDVLLAELRAHHAESLPQLLAFELHAMTSEVATMLLAELPVAPLDADRRLRLTRFAHASAPLVACRAALRRLVCLELARRGTTAETLEALAPWVALLWQGRDEAWLVRRLAVAGRAPLYLRFRREVAEWLAHAGREEMG</sequence>
<evidence type="ECO:0000256" key="1">
    <source>
        <dbReference type="ARBA" id="ARBA00022490"/>
    </source>
</evidence>
<keyword evidence="5 9" id="KW-0547">Nucleotide-binding</keyword>
<dbReference type="EMBL" id="JBHLVX010000060">
    <property type="protein sequence ID" value="MFC0269495.1"/>
    <property type="molecule type" value="Genomic_DNA"/>
</dbReference>
<evidence type="ECO:0000256" key="9">
    <source>
        <dbReference type="HAMAP-Rule" id="MF_01886"/>
    </source>
</evidence>
<evidence type="ECO:0000313" key="13">
    <source>
        <dbReference type="Proteomes" id="UP001589814"/>
    </source>
</evidence>
<accession>A0ABV6G751</accession>
<dbReference type="CDD" id="cd04301">
    <property type="entry name" value="NAT_SF"/>
    <property type="match status" value="1"/>
</dbReference>
<organism evidence="12 13">
    <name type="scientific">Kushneria aurantia</name>
    <dbReference type="NCBI Taxonomy" id="504092"/>
    <lineage>
        <taxon>Bacteria</taxon>
        <taxon>Pseudomonadati</taxon>
        <taxon>Pseudomonadota</taxon>
        <taxon>Gammaproteobacteria</taxon>
        <taxon>Oceanospirillales</taxon>
        <taxon>Halomonadaceae</taxon>
        <taxon>Kushneria</taxon>
    </lineage>
</organism>
<comment type="similarity">
    <text evidence="9">Belongs to the TmcA family.</text>
</comment>
<evidence type="ECO:0000256" key="3">
    <source>
        <dbReference type="ARBA" id="ARBA00022679"/>
    </source>
</evidence>
<evidence type="ECO:0000256" key="4">
    <source>
        <dbReference type="ARBA" id="ARBA00022694"/>
    </source>
</evidence>
<keyword evidence="13" id="KW-1185">Reference proteome</keyword>
<dbReference type="Gene3D" id="1.20.120.890">
    <property type="entry name" value="tRNA(Met) cytidine acetyltransferase, tail domain"/>
    <property type="match status" value="1"/>
</dbReference>
<evidence type="ECO:0000256" key="7">
    <source>
        <dbReference type="ARBA" id="ARBA00022884"/>
    </source>
</evidence>
<dbReference type="SUPFAM" id="SSF52540">
    <property type="entry name" value="P-loop containing nucleoside triphosphate hydrolases"/>
    <property type="match status" value="1"/>
</dbReference>
<dbReference type="Pfam" id="PF08351">
    <property type="entry name" value="TmcA_N"/>
    <property type="match status" value="1"/>
</dbReference>
<dbReference type="InterPro" id="IPR007807">
    <property type="entry name" value="TcmA/NAT10_helicase"/>
</dbReference>
<dbReference type="Pfam" id="PF05127">
    <property type="entry name" value="NAT10_TcmA_helicase"/>
    <property type="match status" value="1"/>
</dbReference>
<dbReference type="PROSITE" id="PS51186">
    <property type="entry name" value="GNAT"/>
    <property type="match status" value="1"/>
</dbReference>
<dbReference type="InterPro" id="IPR000182">
    <property type="entry name" value="GNAT_dom"/>
</dbReference>
<evidence type="ECO:0000256" key="6">
    <source>
        <dbReference type="ARBA" id="ARBA00022840"/>
    </source>
</evidence>
<comment type="catalytic activity">
    <reaction evidence="9">
        <text>cytidine(34) in elongator tRNA(Met) + acetyl-CoA + ATP + H2O = N(4)-acetylcytidine(34) in elongator tRNA(Met) + ADP + phosphate + CoA + H(+)</text>
        <dbReference type="Rhea" id="RHEA:43788"/>
        <dbReference type="Rhea" id="RHEA-COMP:10693"/>
        <dbReference type="Rhea" id="RHEA-COMP:10694"/>
        <dbReference type="ChEBI" id="CHEBI:15377"/>
        <dbReference type="ChEBI" id="CHEBI:15378"/>
        <dbReference type="ChEBI" id="CHEBI:30616"/>
        <dbReference type="ChEBI" id="CHEBI:43474"/>
        <dbReference type="ChEBI" id="CHEBI:57287"/>
        <dbReference type="ChEBI" id="CHEBI:57288"/>
        <dbReference type="ChEBI" id="CHEBI:74900"/>
        <dbReference type="ChEBI" id="CHEBI:82748"/>
        <dbReference type="ChEBI" id="CHEBI:456216"/>
        <dbReference type="EC" id="2.3.1.193"/>
    </reaction>
</comment>
<feature type="region of interest" description="Disordered" evidence="10">
    <location>
        <begin position="161"/>
        <end position="184"/>
    </location>
</feature>
<keyword evidence="2 9" id="KW-0820">tRNA-binding</keyword>
<dbReference type="PANTHER" id="PTHR10925">
    <property type="entry name" value="N-ACETYLTRANSFERASE 10"/>
    <property type="match status" value="1"/>
</dbReference>
<feature type="domain" description="N-acetyltransferase" evidence="11">
    <location>
        <begin position="435"/>
        <end position="582"/>
    </location>
</feature>
<evidence type="ECO:0000256" key="8">
    <source>
        <dbReference type="ARBA" id="ARBA00023315"/>
    </source>
</evidence>
<dbReference type="Pfam" id="PF13718">
    <property type="entry name" value="GNAT_acetyltr_2"/>
    <property type="match status" value="1"/>
</dbReference>
<dbReference type="InterPro" id="IPR027417">
    <property type="entry name" value="P-loop_NTPase"/>
</dbReference>
<dbReference type="Gene3D" id="3.40.50.11040">
    <property type="match status" value="1"/>
</dbReference>
<feature type="binding site" evidence="9">
    <location>
        <position position="554"/>
    </location>
    <ligand>
        <name>acetyl-CoA</name>
        <dbReference type="ChEBI" id="CHEBI:57288"/>
    </ligand>
</feature>
<dbReference type="EC" id="2.3.1.193" evidence="9"/>
<evidence type="ECO:0000256" key="5">
    <source>
        <dbReference type="ARBA" id="ARBA00022741"/>
    </source>
</evidence>
<comment type="caution">
    <text evidence="9">Lacks conserved residue(s) required for the propagation of feature annotation.</text>
</comment>
<evidence type="ECO:0000259" key="11">
    <source>
        <dbReference type="PROSITE" id="PS51186"/>
    </source>
</evidence>
<dbReference type="Gene3D" id="3.40.630.30">
    <property type="match status" value="1"/>
</dbReference>
<comment type="caution">
    <text evidence="12">The sequence shown here is derived from an EMBL/GenBank/DDBJ whole genome shotgun (WGS) entry which is preliminary data.</text>
</comment>
<name>A0ABV6G751_9GAMM</name>
<comment type="function">
    <text evidence="9">Catalyzes the formation of N(4)-acetylcytidine (ac(4)C) at the wobble position of tRNA(Met), by using acetyl-CoA as an acetyl donor and ATP (or GTP).</text>
</comment>
<protein>
    <recommendedName>
        <fullName evidence="9">tRNA(Met) cytidine acetyltransferase TmcA</fullName>
        <ecNumber evidence="9">2.3.1.193</ecNumber>
    </recommendedName>
</protein>
<keyword evidence="4 9" id="KW-0819">tRNA processing</keyword>
<dbReference type="Gene3D" id="3.40.50.300">
    <property type="entry name" value="P-loop containing nucleotide triphosphate hydrolases"/>
    <property type="match status" value="1"/>
</dbReference>
<dbReference type="InterPro" id="IPR032672">
    <property type="entry name" value="TmcA/NAT10/Kre33"/>
</dbReference>
<keyword evidence="3 9" id="KW-0808">Transferase</keyword>
<evidence type="ECO:0000256" key="10">
    <source>
        <dbReference type="SAM" id="MobiDB-lite"/>
    </source>
</evidence>
<keyword evidence="8 9" id="KW-0012">Acyltransferase</keyword>
<dbReference type="InterPro" id="IPR013562">
    <property type="entry name" value="TmcA/NAT10_N"/>
</dbReference>
<feature type="binding site" evidence="9">
    <location>
        <position position="359"/>
    </location>
    <ligand>
        <name>ATP</name>
        <dbReference type="ChEBI" id="CHEBI:30616"/>
    </ligand>
</feature>
<keyword evidence="7 9" id="KW-0694">RNA-binding</keyword>
<feature type="binding site" evidence="9">
    <location>
        <position position="190"/>
    </location>
    <ligand>
        <name>ATP</name>
        <dbReference type="ChEBI" id="CHEBI:30616"/>
    </ligand>
</feature>
<dbReference type="PANTHER" id="PTHR10925:SF5">
    <property type="entry name" value="RNA CYTIDINE ACETYLTRANSFERASE"/>
    <property type="match status" value="1"/>
</dbReference>
<evidence type="ECO:0000256" key="2">
    <source>
        <dbReference type="ARBA" id="ARBA00022555"/>
    </source>
</evidence>
<dbReference type="Proteomes" id="UP001589814">
    <property type="component" value="Unassembled WGS sequence"/>
</dbReference>
<dbReference type="HAMAP" id="MF_01886">
    <property type="entry name" value="tRNA_acetyltr_TmcA"/>
    <property type="match status" value="1"/>
</dbReference>
<keyword evidence="6 9" id="KW-0067">ATP-binding</keyword>
<comment type="subcellular location">
    <subcellularLocation>
        <location evidence="9">Cytoplasm</location>
    </subcellularLocation>
</comment>
<gene>
    <name evidence="9" type="primary">tmcA</name>
    <name evidence="12" type="ORF">ACFFHW_16130</name>
</gene>
<proteinExistence type="inferred from homology"/>
<keyword evidence="1 9" id="KW-0963">Cytoplasm</keyword>
<dbReference type="InterPro" id="IPR016181">
    <property type="entry name" value="Acyl_CoA_acyltransferase"/>
</dbReference>
<dbReference type="InterPro" id="IPR024914">
    <property type="entry name" value="tRNA_acetyltr_TmcA"/>
</dbReference>
<dbReference type="SUPFAM" id="SSF55729">
    <property type="entry name" value="Acyl-CoA N-acyltransferases (Nat)"/>
    <property type="match status" value="1"/>
</dbReference>
<dbReference type="RefSeq" id="WP_026351803.1">
    <property type="nucleotide sequence ID" value="NZ_JBHLVX010000060.1"/>
</dbReference>
<dbReference type="InterPro" id="IPR038321">
    <property type="entry name" value="TmcA_C_sf"/>
</dbReference>